<evidence type="ECO:0000256" key="1">
    <source>
        <dbReference type="SAM" id="MobiDB-lite"/>
    </source>
</evidence>
<dbReference type="Proteomes" id="UP000823775">
    <property type="component" value="Unassembled WGS sequence"/>
</dbReference>
<organism evidence="2 3">
    <name type="scientific">Datura stramonium</name>
    <name type="common">Jimsonweed</name>
    <name type="synonym">Common thornapple</name>
    <dbReference type="NCBI Taxonomy" id="4076"/>
    <lineage>
        <taxon>Eukaryota</taxon>
        <taxon>Viridiplantae</taxon>
        <taxon>Streptophyta</taxon>
        <taxon>Embryophyta</taxon>
        <taxon>Tracheophyta</taxon>
        <taxon>Spermatophyta</taxon>
        <taxon>Magnoliopsida</taxon>
        <taxon>eudicotyledons</taxon>
        <taxon>Gunneridae</taxon>
        <taxon>Pentapetalae</taxon>
        <taxon>asterids</taxon>
        <taxon>lamiids</taxon>
        <taxon>Solanales</taxon>
        <taxon>Solanaceae</taxon>
        <taxon>Solanoideae</taxon>
        <taxon>Datureae</taxon>
        <taxon>Datura</taxon>
    </lineage>
</organism>
<feature type="region of interest" description="Disordered" evidence="1">
    <location>
        <begin position="13"/>
        <end position="54"/>
    </location>
</feature>
<name>A0ABS8Y6G7_DATST</name>
<proteinExistence type="predicted"/>
<accession>A0ABS8Y6G7</accession>
<feature type="compositionally biased region" description="Acidic residues" evidence="1">
    <location>
        <begin position="16"/>
        <end position="30"/>
    </location>
</feature>
<reference evidence="2 3" key="1">
    <citation type="journal article" date="2021" name="BMC Genomics">
        <title>Datura genome reveals duplications of psychoactive alkaloid biosynthetic genes and high mutation rate following tissue culture.</title>
        <authorList>
            <person name="Rajewski A."/>
            <person name="Carter-House D."/>
            <person name="Stajich J."/>
            <person name="Litt A."/>
        </authorList>
    </citation>
    <scope>NUCLEOTIDE SEQUENCE [LARGE SCALE GENOMIC DNA]</scope>
    <source>
        <strain evidence="2">AR-01</strain>
    </source>
</reference>
<feature type="non-terminal residue" evidence="2">
    <location>
        <position position="54"/>
    </location>
</feature>
<sequence length="54" mass="5945">MVAFATPLEWDLLNNEGEEYGDIPPDEQGGEYDNKDSSASKNETNILDTSPHSC</sequence>
<evidence type="ECO:0000313" key="2">
    <source>
        <dbReference type="EMBL" id="MCE5166594.1"/>
    </source>
</evidence>
<protein>
    <submittedName>
        <fullName evidence="2">Uncharacterized protein</fullName>
    </submittedName>
</protein>
<gene>
    <name evidence="2" type="ORF">HAX54_022236</name>
</gene>
<dbReference type="EMBL" id="JACEIK010026771">
    <property type="protein sequence ID" value="MCE5166594.1"/>
    <property type="molecule type" value="Genomic_DNA"/>
</dbReference>
<evidence type="ECO:0000313" key="3">
    <source>
        <dbReference type="Proteomes" id="UP000823775"/>
    </source>
</evidence>
<feature type="compositionally biased region" description="Polar residues" evidence="1">
    <location>
        <begin position="39"/>
        <end position="54"/>
    </location>
</feature>
<keyword evidence="3" id="KW-1185">Reference proteome</keyword>
<comment type="caution">
    <text evidence="2">The sequence shown here is derived from an EMBL/GenBank/DDBJ whole genome shotgun (WGS) entry which is preliminary data.</text>
</comment>